<dbReference type="HOGENOM" id="CLU_084528_0_1_1"/>
<dbReference type="AlphaFoldDB" id="W2RKR9"/>
<dbReference type="InterPro" id="IPR006575">
    <property type="entry name" value="RWD_dom"/>
</dbReference>
<organism evidence="3 4">
    <name type="scientific">Cyphellophora europaea (strain CBS 101466)</name>
    <name type="common">Phialophora europaea</name>
    <dbReference type="NCBI Taxonomy" id="1220924"/>
    <lineage>
        <taxon>Eukaryota</taxon>
        <taxon>Fungi</taxon>
        <taxon>Dikarya</taxon>
        <taxon>Ascomycota</taxon>
        <taxon>Pezizomycotina</taxon>
        <taxon>Eurotiomycetes</taxon>
        <taxon>Chaetothyriomycetidae</taxon>
        <taxon>Chaetothyriales</taxon>
        <taxon>Cyphellophoraceae</taxon>
        <taxon>Cyphellophora</taxon>
    </lineage>
</organism>
<feature type="compositionally biased region" description="Basic and acidic residues" evidence="1">
    <location>
        <begin position="176"/>
        <end position="188"/>
    </location>
</feature>
<dbReference type="InterPro" id="IPR016135">
    <property type="entry name" value="UBQ-conjugating_enzyme/RWD"/>
</dbReference>
<dbReference type="Gene3D" id="3.10.110.10">
    <property type="entry name" value="Ubiquitin Conjugating Enzyme"/>
    <property type="match status" value="1"/>
</dbReference>
<feature type="domain" description="RWD" evidence="2">
    <location>
        <begin position="8"/>
        <end position="122"/>
    </location>
</feature>
<keyword evidence="4" id="KW-1185">Reference proteome</keyword>
<name>W2RKR9_CYPE1</name>
<dbReference type="eggNOG" id="KOG4018">
    <property type="taxonomic scope" value="Eukaryota"/>
</dbReference>
<dbReference type="GeneID" id="19975924"/>
<dbReference type="SUPFAM" id="SSF54495">
    <property type="entry name" value="UBC-like"/>
    <property type="match status" value="1"/>
</dbReference>
<gene>
    <name evidence="3" type="ORF">HMPREF1541_08585</name>
</gene>
<dbReference type="InParanoid" id="W2RKR9"/>
<dbReference type="STRING" id="1220924.W2RKR9"/>
<protein>
    <recommendedName>
        <fullName evidence="2">RWD domain-containing protein</fullName>
    </recommendedName>
</protein>
<evidence type="ECO:0000256" key="1">
    <source>
        <dbReference type="SAM" id="MobiDB-lite"/>
    </source>
</evidence>
<sequence>MGVDEQKEEREVLDSIFPDEITDLSDTSYRISITLDQPADFHDESVEPPIILLNVTYPETYPDVGPHLDLSAPPSAAKHPLIEVAEDKAQLLDALAPTIEESLGMAMVFTLVSTLKELAEQLMADRQRQEDEIRDMEVRKKEEEANRKFYGTKVTKERFLEWQANFKKEMEEAARVQREEEEAEEKKKGGAKAAAKAEEKRMTGRQLWEKGLVGKDADIEGEDLTEGVKELKVGA</sequence>
<dbReference type="PROSITE" id="PS50908">
    <property type="entry name" value="RWD"/>
    <property type="match status" value="1"/>
</dbReference>
<dbReference type="InterPro" id="IPR040213">
    <property type="entry name" value="GIR2-like"/>
</dbReference>
<dbReference type="FunFam" id="3.10.110.10:FF:000075">
    <property type="entry name" value="RWD domain-containing protein (Gir2)"/>
    <property type="match status" value="1"/>
</dbReference>
<dbReference type="FunCoup" id="W2RKR9">
    <property type="interactions" value="758"/>
</dbReference>
<dbReference type="SMART" id="SM00591">
    <property type="entry name" value="RWD"/>
    <property type="match status" value="1"/>
</dbReference>
<reference evidence="3 4" key="1">
    <citation type="submission" date="2013-03" db="EMBL/GenBank/DDBJ databases">
        <title>The Genome Sequence of Phialophora europaea CBS 101466.</title>
        <authorList>
            <consortium name="The Broad Institute Genomics Platform"/>
            <person name="Cuomo C."/>
            <person name="de Hoog S."/>
            <person name="Gorbushina A."/>
            <person name="Walker B."/>
            <person name="Young S.K."/>
            <person name="Zeng Q."/>
            <person name="Gargeya S."/>
            <person name="Fitzgerald M."/>
            <person name="Haas B."/>
            <person name="Abouelleil A."/>
            <person name="Allen A.W."/>
            <person name="Alvarado L."/>
            <person name="Arachchi H.M."/>
            <person name="Berlin A.M."/>
            <person name="Chapman S.B."/>
            <person name="Gainer-Dewar J."/>
            <person name="Goldberg J."/>
            <person name="Griggs A."/>
            <person name="Gujja S."/>
            <person name="Hansen M."/>
            <person name="Howarth C."/>
            <person name="Imamovic A."/>
            <person name="Ireland A."/>
            <person name="Larimer J."/>
            <person name="McCowan C."/>
            <person name="Murphy C."/>
            <person name="Pearson M."/>
            <person name="Poon T.W."/>
            <person name="Priest M."/>
            <person name="Roberts A."/>
            <person name="Saif S."/>
            <person name="Shea T."/>
            <person name="Sisk P."/>
            <person name="Sykes S."/>
            <person name="Wortman J."/>
            <person name="Nusbaum C."/>
            <person name="Birren B."/>
        </authorList>
    </citation>
    <scope>NUCLEOTIDE SEQUENCE [LARGE SCALE GENOMIC DNA]</scope>
    <source>
        <strain evidence="3 4">CBS 101466</strain>
    </source>
</reference>
<evidence type="ECO:0000259" key="2">
    <source>
        <dbReference type="PROSITE" id="PS50908"/>
    </source>
</evidence>
<dbReference type="Pfam" id="PF05773">
    <property type="entry name" value="RWD"/>
    <property type="match status" value="1"/>
</dbReference>
<feature type="region of interest" description="Disordered" evidence="1">
    <location>
        <begin position="176"/>
        <end position="202"/>
    </location>
</feature>
<dbReference type="RefSeq" id="XP_008721126.1">
    <property type="nucleotide sequence ID" value="XM_008722904.1"/>
</dbReference>
<dbReference type="Proteomes" id="UP000030752">
    <property type="component" value="Unassembled WGS sequence"/>
</dbReference>
<accession>W2RKR9</accession>
<dbReference type="OrthoDB" id="277175at2759"/>
<dbReference type="EMBL" id="KB822725">
    <property type="protein sequence ID" value="ETN36308.1"/>
    <property type="molecule type" value="Genomic_DNA"/>
</dbReference>
<proteinExistence type="predicted"/>
<evidence type="ECO:0000313" key="3">
    <source>
        <dbReference type="EMBL" id="ETN36308.1"/>
    </source>
</evidence>
<dbReference type="PANTHER" id="PTHR12292">
    <property type="entry name" value="RWD DOMAIN-CONTAINING PROTEIN"/>
    <property type="match status" value="1"/>
</dbReference>
<evidence type="ECO:0000313" key="4">
    <source>
        <dbReference type="Proteomes" id="UP000030752"/>
    </source>
</evidence>
<dbReference type="VEuPathDB" id="FungiDB:HMPREF1541_08585"/>